<dbReference type="Pfam" id="PF00106">
    <property type="entry name" value="adh_short"/>
    <property type="match status" value="1"/>
</dbReference>
<dbReference type="PRINTS" id="PR00081">
    <property type="entry name" value="GDHRDH"/>
</dbReference>
<evidence type="ECO:0000256" key="2">
    <source>
        <dbReference type="ARBA" id="ARBA00023002"/>
    </source>
</evidence>
<evidence type="ECO:0000256" key="3">
    <source>
        <dbReference type="RuleBase" id="RU000363"/>
    </source>
</evidence>
<dbReference type="AlphaFoldDB" id="A0AAD9A8K6"/>
<dbReference type="InterPro" id="IPR002347">
    <property type="entry name" value="SDR_fam"/>
</dbReference>
<dbReference type="InterPro" id="IPR036291">
    <property type="entry name" value="NAD(P)-bd_dom_sf"/>
</dbReference>
<gene>
    <name evidence="4" type="ORF">CCHR01_13937</name>
</gene>
<dbReference type="EMBL" id="JAQOWY010000358">
    <property type="protein sequence ID" value="KAK1843443.1"/>
    <property type="molecule type" value="Genomic_DNA"/>
</dbReference>
<dbReference type="PANTHER" id="PTHR44229:SF4">
    <property type="entry name" value="15-HYDROXYPROSTAGLANDIN DEHYDROGENASE [NAD(+)]"/>
    <property type="match status" value="1"/>
</dbReference>
<name>A0AAD9A8K6_9PEZI</name>
<organism evidence="4 5">
    <name type="scientific">Colletotrichum chrysophilum</name>
    <dbReference type="NCBI Taxonomy" id="1836956"/>
    <lineage>
        <taxon>Eukaryota</taxon>
        <taxon>Fungi</taxon>
        <taxon>Dikarya</taxon>
        <taxon>Ascomycota</taxon>
        <taxon>Pezizomycotina</taxon>
        <taxon>Sordariomycetes</taxon>
        <taxon>Hypocreomycetidae</taxon>
        <taxon>Glomerellales</taxon>
        <taxon>Glomerellaceae</taxon>
        <taxon>Colletotrichum</taxon>
        <taxon>Colletotrichum gloeosporioides species complex</taxon>
    </lineage>
</organism>
<reference evidence="4" key="1">
    <citation type="submission" date="2023-01" db="EMBL/GenBank/DDBJ databases">
        <title>Colletotrichum chrysophilum M932 genome sequence.</title>
        <authorList>
            <person name="Baroncelli R."/>
        </authorList>
    </citation>
    <scope>NUCLEOTIDE SEQUENCE</scope>
    <source>
        <strain evidence="4">M932</strain>
    </source>
</reference>
<dbReference type="GO" id="GO:0005737">
    <property type="term" value="C:cytoplasm"/>
    <property type="evidence" value="ECO:0007669"/>
    <property type="project" value="TreeGrafter"/>
</dbReference>
<keyword evidence="2" id="KW-0560">Oxidoreductase</keyword>
<protein>
    <submittedName>
        <fullName evidence="4">Short chain dehydrogenase reductase family</fullName>
    </submittedName>
</protein>
<proteinExistence type="inferred from homology"/>
<evidence type="ECO:0000313" key="4">
    <source>
        <dbReference type="EMBL" id="KAK1843443.1"/>
    </source>
</evidence>
<accession>A0AAD9A8K6</accession>
<dbReference type="Gene3D" id="3.40.50.720">
    <property type="entry name" value="NAD(P)-binding Rossmann-like Domain"/>
    <property type="match status" value="1"/>
</dbReference>
<evidence type="ECO:0000313" key="5">
    <source>
        <dbReference type="Proteomes" id="UP001243330"/>
    </source>
</evidence>
<comment type="caution">
    <text evidence="4">The sequence shown here is derived from an EMBL/GenBank/DDBJ whole genome shotgun (WGS) entry which is preliminary data.</text>
</comment>
<keyword evidence="5" id="KW-1185">Reference proteome</keyword>
<dbReference type="PRINTS" id="PR00080">
    <property type="entry name" value="SDRFAMILY"/>
</dbReference>
<sequence length="404" mass="44427">MRHAGVSTFLWTSPTENPCSLQQLLHRNLIKLLGLDQGGRFFSFLFLQHKGLMSTRASIRPTLSLFDMGIGYDVGGKVALVTGAGSGIGLDIAQRLLAHGCSVIFAGLNLRGEATDTISKFPHPPADAVHPSAVFHKTDITNWSDLTSLWTTSVDTFGRVNIVINNAGIFEPPWSSFWNPPGISPQSRDPVDATVGSYHIFNVNTIGPIRLAQMAVDYWLQNRDREGNLLWVSSMGGYIHSIQTPFYFASKAAILSVVKSLQGLKELVGIRSSVICPGPTRTPLFDQEFCRDRLPVNDLALSTENLADAMMKLLTEEQYGNGNILEIMMTGSRDHPQVHQNEVQLEVLYPTASPMGAGTKAMEEELNFMRMVAQQGMRSTCAPEGKHCQKAKLLSEKNANYDCD</sequence>
<dbReference type="SUPFAM" id="SSF51735">
    <property type="entry name" value="NAD(P)-binding Rossmann-fold domains"/>
    <property type="match status" value="1"/>
</dbReference>
<dbReference type="Proteomes" id="UP001243330">
    <property type="component" value="Unassembled WGS sequence"/>
</dbReference>
<evidence type="ECO:0000256" key="1">
    <source>
        <dbReference type="ARBA" id="ARBA00006484"/>
    </source>
</evidence>
<dbReference type="PANTHER" id="PTHR44229">
    <property type="entry name" value="15-HYDROXYPROSTAGLANDIN DEHYDROGENASE [NAD(+)]"/>
    <property type="match status" value="1"/>
</dbReference>
<comment type="similarity">
    <text evidence="1 3">Belongs to the short-chain dehydrogenases/reductases (SDR) family.</text>
</comment>
<dbReference type="GO" id="GO:0016616">
    <property type="term" value="F:oxidoreductase activity, acting on the CH-OH group of donors, NAD or NADP as acceptor"/>
    <property type="evidence" value="ECO:0007669"/>
    <property type="project" value="TreeGrafter"/>
</dbReference>